<dbReference type="KEGG" id="maua:101843817"/>
<keyword evidence="7" id="KW-1185">Reference proteome</keyword>
<reference evidence="8" key="1">
    <citation type="submission" date="2025-08" db="UniProtKB">
        <authorList>
            <consortium name="RefSeq"/>
        </authorList>
    </citation>
    <scope>IDENTIFICATION</scope>
    <source>
        <tissue evidence="8">Liver</tissue>
    </source>
</reference>
<dbReference type="GO" id="GO:0005615">
    <property type="term" value="C:extracellular space"/>
    <property type="evidence" value="ECO:0007669"/>
    <property type="project" value="TreeGrafter"/>
</dbReference>
<comment type="similarity">
    <text evidence="2">Belongs to the LEG1 family.</text>
</comment>
<dbReference type="PANTHER" id="PTHR18820:SF1">
    <property type="entry name" value="PROTEIN LEG1 HOMOLOG"/>
    <property type="match status" value="1"/>
</dbReference>
<dbReference type="AlphaFoldDB" id="A0A1U7Q865"/>
<dbReference type="CTD" id="109312003"/>
<feature type="chain" id="PRO_5010537409" evidence="6">
    <location>
        <begin position="21"/>
        <end position="343"/>
    </location>
</feature>
<dbReference type="eggNOG" id="ENOG502QVPP">
    <property type="taxonomic scope" value="Eukaryota"/>
</dbReference>
<gene>
    <name evidence="8" type="primary">CUNH6orf58</name>
</gene>
<evidence type="ECO:0000256" key="6">
    <source>
        <dbReference type="SAM" id="SignalP"/>
    </source>
</evidence>
<evidence type="ECO:0000313" key="7">
    <source>
        <dbReference type="Proteomes" id="UP000886700"/>
    </source>
</evidence>
<evidence type="ECO:0000256" key="2">
    <source>
        <dbReference type="ARBA" id="ARBA00009122"/>
    </source>
</evidence>
<name>A0A1U7Q865_MESAU</name>
<dbReference type="Proteomes" id="UP000886700">
    <property type="component" value="Unplaced"/>
</dbReference>
<evidence type="ECO:0000256" key="4">
    <source>
        <dbReference type="ARBA" id="ARBA00022729"/>
    </source>
</evidence>
<organism evidence="7 8">
    <name type="scientific">Mesocricetus auratus</name>
    <name type="common">Golden hamster</name>
    <dbReference type="NCBI Taxonomy" id="10036"/>
    <lineage>
        <taxon>Eukaryota</taxon>
        <taxon>Metazoa</taxon>
        <taxon>Chordata</taxon>
        <taxon>Craniata</taxon>
        <taxon>Vertebrata</taxon>
        <taxon>Euteleostomi</taxon>
        <taxon>Mammalia</taxon>
        <taxon>Eutheria</taxon>
        <taxon>Euarchontoglires</taxon>
        <taxon>Glires</taxon>
        <taxon>Rodentia</taxon>
        <taxon>Myomorpha</taxon>
        <taxon>Muroidea</taxon>
        <taxon>Cricetidae</taxon>
        <taxon>Cricetinae</taxon>
        <taxon>Mesocricetus</taxon>
    </lineage>
</organism>
<dbReference type="InterPro" id="IPR008499">
    <property type="entry name" value="Leg1"/>
</dbReference>
<evidence type="ECO:0000313" key="8">
    <source>
        <dbReference type="RefSeq" id="XP_005065772.1"/>
    </source>
</evidence>
<keyword evidence="4 6" id="KW-0732">Signal</keyword>
<evidence type="ECO:0000256" key="5">
    <source>
        <dbReference type="ARBA" id="ARBA00023180"/>
    </source>
</evidence>
<dbReference type="Pfam" id="PF05612">
    <property type="entry name" value="Leg1"/>
    <property type="match status" value="1"/>
</dbReference>
<protein>
    <submittedName>
        <fullName evidence="8">Protein LEG1 homolog</fullName>
    </submittedName>
</protein>
<sequence>MAVLASWVWVLVGCLSAAVAEDPNLSSLYPPFWEDSTGQLSGFTLEDGKYIINPWKFTDRLELYKILLNKTAPYFAKYGPENEQNLLWGLPLQFGWQYKTDRLVDPTGRTTCGYENFDELCVSVNSWWADVNYFLSVLPFLAAVDSGILGISSDEFTILPPPLDESRFCYNVSDCKELVRETMDSWSTFFKYMQLPSSDFDGLLQHLWAAHSSSLEYPIGVFDDRYAYYSKQEVKFEKNWVIAVHYIAAVYFPTTLKRTSNFQKALPPRVLSDSDIAPFIADFTSLQNTVLLSLTELGDIDRLTGSLSLNVWKTLMSSKFVREQFLKISEAILEAPTSTSFFQ</sequence>
<comment type="subcellular location">
    <subcellularLocation>
        <location evidence="1">Secreted</location>
    </subcellularLocation>
</comment>
<dbReference type="RefSeq" id="XP_005065772.1">
    <property type="nucleotide sequence ID" value="XM_005065715.3"/>
</dbReference>
<dbReference type="GeneID" id="101843817"/>
<evidence type="ECO:0000256" key="1">
    <source>
        <dbReference type="ARBA" id="ARBA00004613"/>
    </source>
</evidence>
<evidence type="ECO:0000256" key="3">
    <source>
        <dbReference type="ARBA" id="ARBA00022525"/>
    </source>
</evidence>
<dbReference type="PANTHER" id="PTHR18820">
    <property type="entry name" value="LEG1"/>
    <property type="match status" value="1"/>
</dbReference>
<keyword evidence="5" id="KW-0325">Glycoprotein</keyword>
<keyword evidence="3" id="KW-0964">Secreted</keyword>
<accession>A0A1U7Q865</accession>
<proteinExistence type="inferred from homology"/>
<dbReference type="OrthoDB" id="17046at2759"/>
<feature type="signal peptide" evidence="6">
    <location>
        <begin position="1"/>
        <end position="20"/>
    </location>
</feature>